<sequence length="565" mass="63824">MGGEKVIESWFGSLWRGSRKSVVLDPEKAGIRILAFEVTALMSKAVQLWQCVSDQEMVELREEIVNSLGIQKLVSEDEGYLMELVLAEIFENFEKMVRSVAVLGKRCADPVYHHLERVFDDLVTVDVSWRGWEYRWKKMERKVKKMERFVAVTAQLYQEVEVLSELEQSLRRIKAGGKLNQVKAFEFQKKVLWQRQEVKNLREMSPWIRTYDYTVRLLLRSLFTIVERIKHVFGINQLGAVEENNGSEFVMNDFLVRSHSFSAPMRSSVHPSENNLSRLYLGPIGRSVSSLGTSTDKNRSKSKKLNKGHQPSTVGGKHPQAKTRGIAHGGPFKGCMVSGSDSPILQSCMPTSTIYLRSSSSLQKDINTMKHSKTALSCCNTNTKVPLISSKHKKLNALPYTLGDAALALHYANVIILIEKLSSSPHLISLDARDDLYYMLPTSIRNSLRAKLKFFGKRSASSIYDAALLEKWNLSVASILEWLAPLAHKTISWHSERSFEKQRMVSGINVLLVQTLYFANQAKTEDAITELLMGLSYISRSSSKTNGKAFLDSACGRSRADMFPP</sequence>
<evidence type="ECO:0000313" key="5">
    <source>
        <dbReference type="Proteomes" id="UP001187471"/>
    </source>
</evidence>
<evidence type="ECO:0000313" key="4">
    <source>
        <dbReference type="EMBL" id="KAK2987911.1"/>
    </source>
</evidence>
<keyword evidence="5" id="KW-1185">Reference proteome</keyword>
<dbReference type="PANTHER" id="PTHR31371:SF4">
    <property type="entry name" value="DUF668 DOMAIN-CONTAINING PROTEIN"/>
    <property type="match status" value="1"/>
</dbReference>
<dbReference type="Pfam" id="PF11961">
    <property type="entry name" value="DUF3475"/>
    <property type="match status" value="1"/>
</dbReference>
<accession>A0AA88RXN0</accession>
<dbReference type="AlphaFoldDB" id="A0AA88RXN0"/>
<reference evidence="4" key="1">
    <citation type="submission" date="2022-12" db="EMBL/GenBank/DDBJ databases">
        <title>Draft genome assemblies for two species of Escallonia (Escalloniales).</title>
        <authorList>
            <person name="Chanderbali A."/>
            <person name="Dervinis C."/>
            <person name="Anghel I."/>
            <person name="Soltis D."/>
            <person name="Soltis P."/>
            <person name="Zapata F."/>
        </authorList>
    </citation>
    <scope>NUCLEOTIDE SEQUENCE</scope>
    <source>
        <strain evidence="4">UCBG92.1500</strain>
        <tissue evidence="4">Leaf</tissue>
    </source>
</reference>
<evidence type="ECO:0000259" key="2">
    <source>
        <dbReference type="Pfam" id="PF05003"/>
    </source>
</evidence>
<feature type="domain" description="DUF668" evidence="2">
    <location>
        <begin position="401"/>
        <end position="491"/>
    </location>
</feature>
<dbReference type="InterPro" id="IPR021864">
    <property type="entry name" value="DUF3475"/>
</dbReference>
<dbReference type="InterPro" id="IPR007700">
    <property type="entry name" value="DUF668"/>
</dbReference>
<dbReference type="GO" id="GO:0045927">
    <property type="term" value="P:positive regulation of growth"/>
    <property type="evidence" value="ECO:0007669"/>
    <property type="project" value="InterPro"/>
</dbReference>
<dbReference type="EMBL" id="JAVXUO010000925">
    <property type="protein sequence ID" value="KAK2987911.1"/>
    <property type="molecule type" value="Genomic_DNA"/>
</dbReference>
<organism evidence="4 5">
    <name type="scientific">Escallonia rubra</name>
    <dbReference type="NCBI Taxonomy" id="112253"/>
    <lineage>
        <taxon>Eukaryota</taxon>
        <taxon>Viridiplantae</taxon>
        <taxon>Streptophyta</taxon>
        <taxon>Embryophyta</taxon>
        <taxon>Tracheophyta</taxon>
        <taxon>Spermatophyta</taxon>
        <taxon>Magnoliopsida</taxon>
        <taxon>eudicotyledons</taxon>
        <taxon>Gunneridae</taxon>
        <taxon>Pentapetalae</taxon>
        <taxon>asterids</taxon>
        <taxon>campanulids</taxon>
        <taxon>Escalloniales</taxon>
        <taxon>Escalloniaceae</taxon>
        <taxon>Escallonia</taxon>
    </lineage>
</organism>
<dbReference type="Pfam" id="PF05003">
    <property type="entry name" value="DUF668"/>
    <property type="match status" value="1"/>
</dbReference>
<dbReference type="PANTHER" id="PTHR31371">
    <property type="entry name" value="BNAC09G50660D PROTEIN"/>
    <property type="match status" value="1"/>
</dbReference>
<dbReference type="Proteomes" id="UP001187471">
    <property type="component" value="Unassembled WGS sequence"/>
</dbReference>
<gene>
    <name evidence="4" type="ORF">RJ640_003178</name>
</gene>
<comment type="caution">
    <text evidence="4">The sequence shown here is derived from an EMBL/GenBank/DDBJ whole genome shotgun (WGS) entry which is preliminary data.</text>
</comment>
<proteinExistence type="predicted"/>
<feature type="region of interest" description="Disordered" evidence="1">
    <location>
        <begin position="290"/>
        <end position="325"/>
    </location>
</feature>
<protein>
    <submittedName>
        <fullName evidence="4">Uncharacterized protein</fullName>
    </submittedName>
</protein>
<evidence type="ECO:0000259" key="3">
    <source>
        <dbReference type="Pfam" id="PF11961"/>
    </source>
</evidence>
<evidence type="ECO:0000256" key="1">
    <source>
        <dbReference type="SAM" id="MobiDB-lite"/>
    </source>
</evidence>
<name>A0AA88RXN0_9ASTE</name>
<feature type="domain" description="DUF3475" evidence="3">
    <location>
        <begin position="33"/>
        <end position="89"/>
    </location>
</feature>